<protein>
    <submittedName>
        <fullName evidence="2">Uncharacterized protein</fullName>
    </submittedName>
</protein>
<sequence length="167" mass="18835">MLRIGATAISIVEAALLPFERWRQLAALKDRALSLAAAVDRIVTRAAVRRLEGTVAIDENLFANEVVIVTQRVHRPDARQIMEGLRKLECRLSGETRMGRKAQHQGDDRARQGETEPGHIRTFSGYRRTERPPKDKVSRPANMRYRPAKLHTSDRASEQAGRGRCSI</sequence>
<dbReference type="EMBL" id="CABFNB010000111">
    <property type="protein sequence ID" value="VTZ62854.1"/>
    <property type="molecule type" value="Genomic_DNA"/>
</dbReference>
<reference evidence="2" key="1">
    <citation type="submission" date="2019-06" db="EMBL/GenBank/DDBJ databases">
        <authorList>
            <person name="Le Quere A."/>
            <person name="Colella S."/>
        </authorList>
    </citation>
    <scope>NUCLEOTIDE SEQUENCE</scope>
    <source>
        <strain evidence="2">EmedicaeMD41</strain>
    </source>
</reference>
<gene>
    <name evidence="2" type="ORF">EMEDMD4_440168</name>
</gene>
<evidence type="ECO:0000313" key="2">
    <source>
        <dbReference type="EMBL" id="VTZ62854.1"/>
    </source>
</evidence>
<feature type="region of interest" description="Disordered" evidence="1">
    <location>
        <begin position="96"/>
        <end position="167"/>
    </location>
</feature>
<dbReference type="AlphaFoldDB" id="A0A508WZB6"/>
<feature type="compositionally biased region" description="Basic and acidic residues" evidence="1">
    <location>
        <begin position="127"/>
        <end position="138"/>
    </location>
</feature>
<accession>A0A508WZB6</accession>
<name>A0A508WZB6_9HYPH</name>
<proteinExistence type="predicted"/>
<dbReference type="Proteomes" id="UP000507954">
    <property type="component" value="Unassembled WGS sequence"/>
</dbReference>
<organism evidence="2">
    <name type="scientific">Sinorhizobium medicae</name>
    <dbReference type="NCBI Taxonomy" id="110321"/>
    <lineage>
        <taxon>Bacteria</taxon>
        <taxon>Pseudomonadati</taxon>
        <taxon>Pseudomonadota</taxon>
        <taxon>Alphaproteobacteria</taxon>
        <taxon>Hyphomicrobiales</taxon>
        <taxon>Rhizobiaceae</taxon>
        <taxon>Sinorhizobium/Ensifer group</taxon>
        <taxon>Sinorhizobium</taxon>
    </lineage>
</organism>
<feature type="compositionally biased region" description="Basic and acidic residues" evidence="1">
    <location>
        <begin position="96"/>
        <end position="119"/>
    </location>
</feature>
<evidence type="ECO:0000256" key="1">
    <source>
        <dbReference type="SAM" id="MobiDB-lite"/>
    </source>
</evidence>